<dbReference type="EMBL" id="JANBOI010001257">
    <property type="protein sequence ID" value="KAJ1727028.1"/>
    <property type="molecule type" value="Genomic_DNA"/>
</dbReference>
<accession>A0A9W7YA28</accession>
<proteinExistence type="predicted"/>
<sequence length="210" mass="23495">MEHRWQQKISTFIHRKEQPTAEEHILGNAFDPDMVNRTSASHITRQLCAAAHCTGQTDRDLKRTLKVKRDAAYAACARANGAAQRVAQVKALGYIRSLYRQYRTPIFQWLLGAIAVQPSECGRCGQQLTRDHAAECVNAALKLRNTRAYNARLTPDTSRVMRNPIDAAIAGLKKDDITSAVHITYVINEIHRDCLGRGSLIKRFVSLADA</sequence>
<evidence type="ECO:0000313" key="1">
    <source>
        <dbReference type="EMBL" id="KAJ1727028.1"/>
    </source>
</evidence>
<reference evidence="1" key="1">
    <citation type="submission" date="2022-07" db="EMBL/GenBank/DDBJ databases">
        <title>Phylogenomic reconstructions and comparative analyses of Kickxellomycotina fungi.</title>
        <authorList>
            <person name="Reynolds N.K."/>
            <person name="Stajich J.E."/>
            <person name="Barry K."/>
            <person name="Grigoriev I.V."/>
            <person name="Crous P."/>
            <person name="Smith M.E."/>
        </authorList>
    </citation>
    <scope>NUCLEOTIDE SEQUENCE</scope>
    <source>
        <strain evidence="1">BCRC 34381</strain>
    </source>
</reference>
<dbReference type="OrthoDB" id="5513526at2759"/>
<protein>
    <submittedName>
        <fullName evidence="1">Uncharacterized protein</fullName>
    </submittedName>
</protein>
<organism evidence="1 2">
    <name type="scientific">Coemansia biformis</name>
    <dbReference type="NCBI Taxonomy" id="1286918"/>
    <lineage>
        <taxon>Eukaryota</taxon>
        <taxon>Fungi</taxon>
        <taxon>Fungi incertae sedis</taxon>
        <taxon>Zoopagomycota</taxon>
        <taxon>Kickxellomycotina</taxon>
        <taxon>Kickxellomycetes</taxon>
        <taxon>Kickxellales</taxon>
        <taxon>Kickxellaceae</taxon>
        <taxon>Coemansia</taxon>
    </lineage>
</organism>
<name>A0A9W7YA28_9FUNG</name>
<dbReference type="Proteomes" id="UP001143981">
    <property type="component" value="Unassembled WGS sequence"/>
</dbReference>
<gene>
    <name evidence="1" type="ORF">LPJ61_004809</name>
</gene>
<dbReference type="AlphaFoldDB" id="A0A9W7YA28"/>
<evidence type="ECO:0000313" key="2">
    <source>
        <dbReference type="Proteomes" id="UP001143981"/>
    </source>
</evidence>
<comment type="caution">
    <text evidence="1">The sequence shown here is derived from an EMBL/GenBank/DDBJ whole genome shotgun (WGS) entry which is preliminary data.</text>
</comment>
<keyword evidence="2" id="KW-1185">Reference proteome</keyword>